<keyword evidence="8" id="KW-1185">Reference proteome</keyword>
<dbReference type="AlphaFoldDB" id="A0A0L0MG13"/>
<organism evidence="7 8">
    <name type="scientific">Candidatus Burkholderia verschuerenii</name>
    <dbReference type="NCBI Taxonomy" id="242163"/>
    <lineage>
        <taxon>Bacteria</taxon>
        <taxon>Pseudomonadati</taxon>
        <taxon>Pseudomonadota</taxon>
        <taxon>Betaproteobacteria</taxon>
        <taxon>Burkholderiales</taxon>
        <taxon>Burkholderiaceae</taxon>
        <taxon>Burkholderia</taxon>
    </lineage>
</organism>
<dbReference type="PROSITE" id="PS51257">
    <property type="entry name" value="PROKAR_LIPOPROTEIN"/>
    <property type="match status" value="1"/>
</dbReference>
<keyword evidence="1" id="KW-0719">Serine esterase</keyword>
<gene>
    <name evidence="7" type="ORF">BVER_04132c</name>
</gene>
<dbReference type="InterPro" id="IPR011118">
    <property type="entry name" value="Tannase/feruloyl_esterase"/>
</dbReference>
<evidence type="ECO:0000256" key="6">
    <source>
        <dbReference type="SAM" id="SignalP"/>
    </source>
</evidence>
<feature type="compositionally biased region" description="Basic residues" evidence="5">
    <location>
        <begin position="170"/>
        <end position="180"/>
    </location>
</feature>
<keyword evidence="2 6" id="KW-0732">Signal</keyword>
<dbReference type="Proteomes" id="UP000036959">
    <property type="component" value="Unassembled WGS sequence"/>
</dbReference>
<evidence type="ECO:0000313" key="7">
    <source>
        <dbReference type="EMBL" id="KND61268.1"/>
    </source>
</evidence>
<keyword evidence="4" id="KW-1015">Disulfide bond</keyword>
<reference evidence="8" key="1">
    <citation type="submission" date="2015-06" db="EMBL/GenBank/DDBJ databases">
        <title>Comparative genomics of Burkholderia leaf nodule symbionts.</title>
        <authorList>
            <person name="Carlier A."/>
            <person name="Eberl L."/>
            <person name="Pinto-Carbo M."/>
        </authorList>
    </citation>
    <scope>NUCLEOTIDE SEQUENCE [LARGE SCALE GENOMIC DNA]</scope>
    <source>
        <strain evidence="8">UZHbot4</strain>
    </source>
</reference>
<evidence type="ECO:0000313" key="8">
    <source>
        <dbReference type="Proteomes" id="UP000036959"/>
    </source>
</evidence>
<accession>A0A0L0MG13</accession>
<keyword evidence="3" id="KW-0378">Hydrolase</keyword>
<dbReference type="GO" id="GO:0052689">
    <property type="term" value="F:carboxylic ester hydrolase activity"/>
    <property type="evidence" value="ECO:0007669"/>
    <property type="project" value="UniProtKB-KW"/>
</dbReference>
<feature type="region of interest" description="Disordered" evidence="5">
    <location>
        <begin position="170"/>
        <end position="189"/>
    </location>
</feature>
<feature type="signal peptide" evidence="6">
    <location>
        <begin position="1"/>
        <end position="24"/>
    </location>
</feature>
<proteinExistence type="predicted"/>
<evidence type="ECO:0000256" key="4">
    <source>
        <dbReference type="ARBA" id="ARBA00023157"/>
    </source>
</evidence>
<sequence length="189" mass="19720">MTSKTLGRTLALGTLCAAVSITLAGCGGGSPAAVANAQAQSQSPTQTASQQCAALAGMAIPATSIGAPSNGAKIATATLVETSGEYCQVNGTIAPVNPTAPVINFQVNLPTNWNHKSLHYGGGGFDGTLITGVAALDMAPYRHADAARIRLRHLRRRFGPSEFEHHGRIVRGQRRSARQLRRPEPQENA</sequence>
<feature type="chain" id="PRO_5005544352" evidence="6">
    <location>
        <begin position="25"/>
        <end position="189"/>
    </location>
</feature>
<evidence type="ECO:0000256" key="5">
    <source>
        <dbReference type="SAM" id="MobiDB-lite"/>
    </source>
</evidence>
<evidence type="ECO:0000256" key="3">
    <source>
        <dbReference type="ARBA" id="ARBA00022801"/>
    </source>
</evidence>
<dbReference type="Pfam" id="PF07519">
    <property type="entry name" value="Tannase"/>
    <property type="match status" value="1"/>
</dbReference>
<name>A0A0L0MG13_9BURK</name>
<comment type="caution">
    <text evidence="7">The sequence shown here is derived from an EMBL/GenBank/DDBJ whole genome shotgun (WGS) entry which is preliminary data.</text>
</comment>
<evidence type="ECO:0000256" key="1">
    <source>
        <dbReference type="ARBA" id="ARBA00022487"/>
    </source>
</evidence>
<dbReference type="EMBL" id="LFJJ01000026">
    <property type="protein sequence ID" value="KND61268.1"/>
    <property type="molecule type" value="Genomic_DNA"/>
</dbReference>
<evidence type="ECO:0000256" key="2">
    <source>
        <dbReference type="ARBA" id="ARBA00022729"/>
    </source>
</evidence>
<protein>
    <submittedName>
        <fullName evidence="7">Chlorogenate esterase</fullName>
    </submittedName>
</protein>
<dbReference type="PATRIC" id="fig|242163.4.peg.3683"/>